<comment type="subunit">
    <text evidence="9">At low DSF concentrations, interacts with RpfF.</text>
</comment>
<feature type="domain" description="PAS" evidence="15">
    <location>
        <begin position="173"/>
        <end position="243"/>
    </location>
</feature>
<keyword evidence="8" id="KW-0902">Two-component regulatory system</keyword>
<keyword evidence="3 11" id="KW-0597">Phosphoprotein</keyword>
<dbReference type="Gene3D" id="1.10.287.130">
    <property type="match status" value="1"/>
</dbReference>
<dbReference type="SUPFAM" id="SSF55785">
    <property type="entry name" value="PYP-like sensor domain (PAS domain)"/>
    <property type="match status" value="3"/>
</dbReference>
<dbReference type="InterPro" id="IPR036097">
    <property type="entry name" value="HisK_dim/P_sf"/>
</dbReference>
<dbReference type="AlphaFoldDB" id="A0A1G5CP81"/>
<dbReference type="InterPro" id="IPR000700">
    <property type="entry name" value="PAS-assoc_C"/>
</dbReference>
<dbReference type="InterPro" id="IPR001610">
    <property type="entry name" value="PAC"/>
</dbReference>
<keyword evidence="5" id="KW-0547">Nucleotide-binding</keyword>
<dbReference type="PROSITE" id="PS50113">
    <property type="entry name" value="PAC"/>
    <property type="match status" value="2"/>
</dbReference>
<dbReference type="PANTHER" id="PTHR45339">
    <property type="entry name" value="HYBRID SIGNAL TRANSDUCTION HISTIDINE KINASE J"/>
    <property type="match status" value="1"/>
</dbReference>
<evidence type="ECO:0000256" key="4">
    <source>
        <dbReference type="ARBA" id="ARBA00022679"/>
    </source>
</evidence>
<organism evidence="17 18">
    <name type="scientific">Flavobacterium caeni</name>
    <dbReference type="NCBI Taxonomy" id="490189"/>
    <lineage>
        <taxon>Bacteria</taxon>
        <taxon>Pseudomonadati</taxon>
        <taxon>Bacteroidota</taxon>
        <taxon>Flavobacteriia</taxon>
        <taxon>Flavobacteriales</taxon>
        <taxon>Flavobacteriaceae</taxon>
        <taxon>Flavobacterium</taxon>
    </lineage>
</organism>
<dbReference type="InterPro" id="IPR005467">
    <property type="entry name" value="His_kinase_dom"/>
</dbReference>
<evidence type="ECO:0000256" key="9">
    <source>
        <dbReference type="ARBA" id="ARBA00064003"/>
    </source>
</evidence>
<dbReference type="InterPro" id="IPR004358">
    <property type="entry name" value="Sig_transdc_His_kin-like_C"/>
</dbReference>
<feature type="domain" description="Response regulatory" evidence="14">
    <location>
        <begin position="1042"/>
        <end position="1159"/>
    </location>
</feature>
<dbReference type="CDD" id="cd17546">
    <property type="entry name" value="REC_hyHK_CKI1_RcsC-like"/>
    <property type="match status" value="1"/>
</dbReference>
<accession>A0A1G5CP81</accession>
<dbReference type="InterPro" id="IPR013655">
    <property type="entry name" value="PAS_fold_3"/>
</dbReference>
<dbReference type="InterPro" id="IPR029016">
    <property type="entry name" value="GAF-like_dom_sf"/>
</dbReference>
<dbReference type="SMART" id="SM00387">
    <property type="entry name" value="HATPase_c"/>
    <property type="match status" value="1"/>
</dbReference>
<feature type="domain" description="PAC" evidence="16">
    <location>
        <begin position="243"/>
        <end position="295"/>
    </location>
</feature>
<feature type="modified residue" description="4-aspartylphosphate" evidence="11">
    <location>
        <position position="1093"/>
    </location>
</feature>
<proteinExistence type="predicted"/>
<dbReference type="InterPro" id="IPR003018">
    <property type="entry name" value="GAF"/>
</dbReference>
<evidence type="ECO:0000256" key="8">
    <source>
        <dbReference type="ARBA" id="ARBA00023012"/>
    </source>
</evidence>
<dbReference type="CDD" id="cd00130">
    <property type="entry name" value="PAS"/>
    <property type="match status" value="3"/>
</dbReference>
<keyword evidence="18" id="KW-1185">Reference proteome</keyword>
<protein>
    <recommendedName>
        <fullName evidence="10">Sensory/regulatory protein RpfC</fullName>
        <ecNumber evidence="2">2.7.13.3</ecNumber>
    </recommendedName>
</protein>
<evidence type="ECO:0000259" key="16">
    <source>
        <dbReference type="PROSITE" id="PS50113"/>
    </source>
</evidence>
<dbReference type="InterPro" id="IPR035965">
    <property type="entry name" value="PAS-like_dom_sf"/>
</dbReference>
<gene>
    <name evidence="17" type="ORF">SAMN02927903_00604</name>
</gene>
<evidence type="ECO:0000256" key="1">
    <source>
        <dbReference type="ARBA" id="ARBA00000085"/>
    </source>
</evidence>
<dbReference type="Pfam" id="PF01590">
    <property type="entry name" value="GAF"/>
    <property type="match status" value="2"/>
</dbReference>
<evidence type="ECO:0000259" key="13">
    <source>
        <dbReference type="PROSITE" id="PS50109"/>
    </source>
</evidence>
<dbReference type="SMART" id="SM00091">
    <property type="entry name" value="PAS"/>
    <property type="match status" value="3"/>
</dbReference>
<evidence type="ECO:0000256" key="6">
    <source>
        <dbReference type="ARBA" id="ARBA00022777"/>
    </source>
</evidence>
<dbReference type="Gene3D" id="3.30.450.40">
    <property type="match status" value="2"/>
</dbReference>
<feature type="domain" description="PAC" evidence="16">
    <location>
        <begin position="723"/>
        <end position="774"/>
    </location>
</feature>
<dbReference type="EMBL" id="FMVF01000003">
    <property type="protein sequence ID" value="SCY04349.1"/>
    <property type="molecule type" value="Genomic_DNA"/>
</dbReference>
<dbReference type="SMART" id="SM00086">
    <property type="entry name" value="PAC"/>
    <property type="match status" value="3"/>
</dbReference>
<dbReference type="GO" id="GO:0000155">
    <property type="term" value="F:phosphorelay sensor kinase activity"/>
    <property type="evidence" value="ECO:0007669"/>
    <property type="project" value="InterPro"/>
</dbReference>
<dbReference type="InterPro" id="IPR011006">
    <property type="entry name" value="CheY-like_superfamily"/>
</dbReference>
<dbReference type="InterPro" id="IPR003594">
    <property type="entry name" value="HATPase_dom"/>
</dbReference>
<keyword evidence="7" id="KW-0067">ATP-binding</keyword>
<evidence type="ECO:0000256" key="2">
    <source>
        <dbReference type="ARBA" id="ARBA00012438"/>
    </source>
</evidence>
<evidence type="ECO:0000256" key="7">
    <source>
        <dbReference type="ARBA" id="ARBA00022840"/>
    </source>
</evidence>
<dbReference type="Pfam" id="PF13426">
    <property type="entry name" value="PAS_9"/>
    <property type="match status" value="1"/>
</dbReference>
<evidence type="ECO:0000256" key="10">
    <source>
        <dbReference type="ARBA" id="ARBA00068150"/>
    </source>
</evidence>
<feature type="domain" description="PAS" evidence="15">
    <location>
        <begin position="69"/>
        <end position="107"/>
    </location>
</feature>
<evidence type="ECO:0000256" key="11">
    <source>
        <dbReference type="PROSITE-ProRule" id="PRU00169"/>
    </source>
</evidence>
<keyword evidence="4" id="KW-0808">Transferase</keyword>
<dbReference type="InterPro" id="IPR036890">
    <property type="entry name" value="HATPase_C_sf"/>
</dbReference>
<dbReference type="InterPro" id="IPR013767">
    <property type="entry name" value="PAS_fold"/>
</dbReference>
<dbReference type="GO" id="GO:0005524">
    <property type="term" value="F:ATP binding"/>
    <property type="evidence" value="ECO:0007669"/>
    <property type="project" value="UniProtKB-KW"/>
</dbReference>
<name>A0A1G5CP81_9FLAO</name>
<reference evidence="17 18" key="1">
    <citation type="submission" date="2016-10" db="EMBL/GenBank/DDBJ databases">
        <authorList>
            <person name="de Groot N.N."/>
        </authorList>
    </citation>
    <scope>NUCLEOTIDE SEQUENCE [LARGE SCALE GENOMIC DNA]</scope>
    <source>
        <strain evidence="17 18">CGMCC 1.7031</strain>
    </source>
</reference>
<keyword evidence="12" id="KW-0812">Transmembrane</keyword>
<dbReference type="Pfam" id="PF00512">
    <property type="entry name" value="HisKA"/>
    <property type="match status" value="1"/>
</dbReference>
<dbReference type="SMART" id="SM00388">
    <property type="entry name" value="HisKA"/>
    <property type="match status" value="1"/>
</dbReference>
<dbReference type="PROSITE" id="PS50112">
    <property type="entry name" value="PAS"/>
    <property type="match status" value="3"/>
</dbReference>
<dbReference type="PRINTS" id="PR00344">
    <property type="entry name" value="BCTRLSENSOR"/>
</dbReference>
<dbReference type="Pfam" id="PF00989">
    <property type="entry name" value="PAS"/>
    <property type="match status" value="1"/>
</dbReference>
<dbReference type="Pfam" id="PF08447">
    <property type="entry name" value="PAS_3"/>
    <property type="match status" value="1"/>
</dbReference>
<dbReference type="Proteomes" id="UP000199354">
    <property type="component" value="Unassembled WGS sequence"/>
</dbReference>
<evidence type="ECO:0000256" key="3">
    <source>
        <dbReference type="ARBA" id="ARBA00022553"/>
    </source>
</evidence>
<dbReference type="FunFam" id="1.10.287.130:FF:000002">
    <property type="entry name" value="Two-component osmosensing histidine kinase"/>
    <property type="match status" value="1"/>
</dbReference>
<dbReference type="CDD" id="cd16922">
    <property type="entry name" value="HATPase_EvgS-ArcB-TorS-like"/>
    <property type="match status" value="1"/>
</dbReference>
<keyword evidence="6" id="KW-0418">Kinase</keyword>
<dbReference type="Pfam" id="PF00072">
    <property type="entry name" value="Response_reg"/>
    <property type="match status" value="1"/>
</dbReference>
<dbReference type="PROSITE" id="PS50110">
    <property type="entry name" value="RESPONSE_REGULATORY"/>
    <property type="match status" value="1"/>
</dbReference>
<dbReference type="InterPro" id="IPR003661">
    <property type="entry name" value="HisK_dim/P_dom"/>
</dbReference>
<dbReference type="InterPro" id="IPR000014">
    <property type="entry name" value="PAS"/>
</dbReference>
<dbReference type="SUPFAM" id="SSF55781">
    <property type="entry name" value="GAF domain-like"/>
    <property type="match status" value="2"/>
</dbReference>
<dbReference type="FunFam" id="3.30.565.10:FF:000010">
    <property type="entry name" value="Sensor histidine kinase RcsC"/>
    <property type="match status" value="1"/>
</dbReference>
<dbReference type="SMART" id="SM00065">
    <property type="entry name" value="GAF"/>
    <property type="match status" value="2"/>
</dbReference>
<dbReference type="PROSITE" id="PS50109">
    <property type="entry name" value="HIS_KIN"/>
    <property type="match status" value="1"/>
</dbReference>
<dbReference type="SMART" id="SM00448">
    <property type="entry name" value="REC"/>
    <property type="match status" value="1"/>
</dbReference>
<dbReference type="SUPFAM" id="SSF47384">
    <property type="entry name" value="Homodimeric domain of signal transducing histidine kinase"/>
    <property type="match status" value="1"/>
</dbReference>
<keyword evidence="12" id="KW-0472">Membrane</keyword>
<feature type="domain" description="PAS" evidence="15">
    <location>
        <begin position="646"/>
        <end position="720"/>
    </location>
</feature>
<dbReference type="Gene3D" id="3.30.450.20">
    <property type="entry name" value="PAS domain"/>
    <property type="match status" value="3"/>
</dbReference>
<dbReference type="GO" id="GO:0006355">
    <property type="term" value="P:regulation of DNA-templated transcription"/>
    <property type="evidence" value="ECO:0007669"/>
    <property type="project" value="InterPro"/>
</dbReference>
<comment type="catalytic activity">
    <reaction evidence="1">
        <text>ATP + protein L-histidine = ADP + protein N-phospho-L-histidine.</text>
        <dbReference type="EC" id="2.7.13.3"/>
    </reaction>
</comment>
<evidence type="ECO:0000313" key="17">
    <source>
        <dbReference type="EMBL" id="SCY04349.1"/>
    </source>
</evidence>
<evidence type="ECO:0000259" key="15">
    <source>
        <dbReference type="PROSITE" id="PS50112"/>
    </source>
</evidence>
<feature type="domain" description="Histidine kinase" evidence="13">
    <location>
        <begin position="791"/>
        <end position="1012"/>
    </location>
</feature>
<dbReference type="EC" id="2.7.13.3" evidence="2"/>
<evidence type="ECO:0000256" key="12">
    <source>
        <dbReference type="SAM" id="Phobius"/>
    </source>
</evidence>
<evidence type="ECO:0000259" key="14">
    <source>
        <dbReference type="PROSITE" id="PS50110"/>
    </source>
</evidence>
<dbReference type="SUPFAM" id="SSF52172">
    <property type="entry name" value="CheY-like"/>
    <property type="match status" value="1"/>
</dbReference>
<dbReference type="CDD" id="cd00082">
    <property type="entry name" value="HisKA"/>
    <property type="match status" value="1"/>
</dbReference>
<dbReference type="Pfam" id="PF02518">
    <property type="entry name" value="HATPase_c"/>
    <property type="match status" value="1"/>
</dbReference>
<dbReference type="InterPro" id="IPR001789">
    <property type="entry name" value="Sig_transdc_resp-reg_receiver"/>
</dbReference>
<keyword evidence="12" id="KW-1133">Transmembrane helix</keyword>
<dbReference type="PANTHER" id="PTHR45339:SF1">
    <property type="entry name" value="HYBRID SIGNAL TRANSDUCTION HISTIDINE KINASE J"/>
    <property type="match status" value="1"/>
</dbReference>
<dbReference type="Gene3D" id="3.30.565.10">
    <property type="entry name" value="Histidine kinase-like ATPase, C-terminal domain"/>
    <property type="match status" value="1"/>
</dbReference>
<dbReference type="Gene3D" id="3.40.50.2300">
    <property type="match status" value="1"/>
</dbReference>
<dbReference type="NCBIfam" id="TIGR00229">
    <property type="entry name" value="sensory_box"/>
    <property type="match status" value="3"/>
</dbReference>
<dbReference type="SUPFAM" id="SSF55874">
    <property type="entry name" value="ATPase domain of HSP90 chaperone/DNA topoisomerase II/histidine kinase"/>
    <property type="match status" value="1"/>
</dbReference>
<sequence>MISLPIKSIGSVTEWPLFVALHNPNLSLFDIKLMILIALVLLAIALLYFTLRKNSKYSKDFDKFLFANEIVNKGNSLTIATNKKGEVTFCSETIESILGYTVAESMGLGFWSLTEDPEFVGEAYHENYVDERLHVRKLKCKNGEYKYIQWKDKKYNEDLVIGIGQDVTQQIMMQDQYRSLVQSANDIIFETNKRGQFTFINDFAEKTLGITQKEMLNKHFSSFIRPDHVGRVSEFFTEIDNQKTIEFPAIKTTGEEIWLSQKVNSRKDSAGEVIGYSAIARDITLFKNVENDRLRRQEKTQRYNDALKAFAAKSYSGTQLDDILRSILETTTKTLDVDRASYWIYGQDHIRCQNLYERHKDKFEKGFKLRRADYPYYFSTIESEIQIVAPDVRLNPMTKELCVDYVDKNNICSLLDTPVMIDGTLTGIVSFEATGKIRDWDAEDITFARSVSDLIIIAIESQTRLEVEQRLAYKSDLLTAMAACTDKFLSSKTKDEIFKDTFPIIAEATGAHHMYYYENDPQTSLIRQQYKWGKQDLVLQITPLQYFTHEKLDEVVQNVKQRKPFTTITSQLDDTFFRQLLVANDIKSILVLPIFIKDEFTGFIGLDDCSEERIWNEDEIKILHTMAGNFAASIERLNNERAIYESEEKFRLLANNIPGTVYLSKYDERWSKVYLNDEIEKLTGYPKSDFIENKISFVDLIHPEDRQRTLAEDRLAIDNGNPIHSVYRILRADGKEVWVEEFGEPIYKDGEITFVEGIFIDITERKLSETAVKQKEIAEAANKAKSEFLANMSHEIRTPLNGIIGFTDLLMNTKLEDIQKQYMGTVNQSAHLLMEVISNILDFSKIESGKLELDIEKYDIFVIANQAMELVSYESKLKQLELVLNIGEGVPRFVKTDYIRLKQILINLLSNAVKFTEQGKIVFGIDVVSKQQQSATLRFSVKDTGIGIQRANQEKIFDAFSQEDTSTTKKFGGTGLGLSISNQLLGLMDSKLQLESHYGQGSEFFFEVTFETADEAGANHTESAPPIETTPEKMVVEHETIKVLIAEDNKINMLLAKTLIKQIVPMAMLIEAFDGKEAVEKYTAERPDIVFMDIQMPVMNGYEASQEIRKIQTEHVPIIALTAGTVIGEREKCLEAGMDDYAAKPIVRKTIEQILSNWIKV</sequence>
<evidence type="ECO:0000256" key="5">
    <source>
        <dbReference type="ARBA" id="ARBA00022741"/>
    </source>
</evidence>
<dbReference type="STRING" id="490189.SAMN02927903_00604"/>
<feature type="transmembrane region" description="Helical" evidence="12">
    <location>
        <begin position="31"/>
        <end position="51"/>
    </location>
</feature>
<evidence type="ECO:0000313" key="18">
    <source>
        <dbReference type="Proteomes" id="UP000199354"/>
    </source>
</evidence>